<keyword evidence="2" id="KW-1185">Reference proteome</keyword>
<evidence type="ECO:0000313" key="1">
    <source>
        <dbReference type="EMBL" id="KAK5632439.1"/>
    </source>
</evidence>
<name>A0AAN7URL5_9PEZI</name>
<accession>A0AAN7URL5</accession>
<organism evidence="1 2">
    <name type="scientific">Xylaria bambusicola</name>
    <dbReference type="NCBI Taxonomy" id="326684"/>
    <lineage>
        <taxon>Eukaryota</taxon>
        <taxon>Fungi</taxon>
        <taxon>Dikarya</taxon>
        <taxon>Ascomycota</taxon>
        <taxon>Pezizomycotina</taxon>
        <taxon>Sordariomycetes</taxon>
        <taxon>Xylariomycetidae</taxon>
        <taxon>Xylariales</taxon>
        <taxon>Xylariaceae</taxon>
        <taxon>Xylaria</taxon>
    </lineage>
</organism>
<gene>
    <name evidence="1" type="ORF">RRF57_008153</name>
</gene>
<dbReference type="AlphaFoldDB" id="A0AAN7URL5"/>
<evidence type="ECO:0000313" key="2">
    <source>
        <dbReference type="Proteomes" id="UP001305414"/>
    </source>
</evidence>
<dbReference type="Proteomes" id="UP001305414">
    <property type="component" value="Unassembled WGS sequence"/>
</dbReference>
<reference evidence="1 2" key="1">
    <citation type="submission" date="2023-10" db="EMBL/GenBank/DDBJ databases">
        <title>Draft genome sequence of Xylaria bambusicola isolate GMP-LS, the root and basal stem rot pathogen of sugarcane in Indonesia.</title>
        <authorList>
            <person name="Selvaraj P."/>
            <person name="Muralishankar V."/>
            <person name="Muruganantham S."/>
            <person name="Sp S."/>
            <person name="Haryani S."/>
            <person name="Lau K.J.X."/>
            <person name="Naqvi N.I."/>
        </authorList>
    </citation>
    <scope>NUCLEOTIDE SEQUENCE [LARGE SCALE GENOMIC DNA]</scope>
    <source>
        <strain evidence="1">GMP-LS</strain>
    </source>
</reference>
<proteinExistence type="predicted"/>
<protein>
    <submittedName>
        <fullName evidence="1">Uncharacterized protein</fullName>
    </submittedName>
</protein>
<dbReference type="EMBL" id="JAWHQM010000025">
    <property type="protein sequence ID" value="KAK5632439.1"/>
    <property type="molecule type" value="Genomic_DNA"/>
</dbReference>
<sequence length="101" mass="10349">MIEASTAGLLGTTELRGGGALVIVSAKSVASIPSSATHLLVFVTLSKLILKLGVTAPDECATRRCCDAVALGIAAARKASRNLIPAKVLIELNAVNFESQC</sequence>
<comment type="caution">
    <text evidence="1">The sequence shown here is derived from an EMBL/GenBank/DDBJ whole genome shotgun (WGS) entry which is preliminary data.</text>
</comment>